<proteinExistence type="predicted"/>
<accession>A0A8S5LI82</accession>
<dbReference type="EMBL" id="BK015852">
    <property type="protein sequence ID" value="DAD69599.1"/>
    <property type="molecule type" value="Genomic_DNA"/>
</dbReference>
<sequence length="182" mass="21157">MAKEEKKCELTPGLKAEIVELVIKTYREEIERQRKTAFDRRLRNTKLLLVNYRGLLAYSESAIFEASQCDEDVYDILSLMSGKPSEQELYVESIKKSAGRTKLIIEHIKKAISDYEDFCVRTGRAEEMRRVRTIRRLYIDDDGWSIADIAKDEVVDVSTVYKDIKEAEKRLTPRLFGIDGIR</sequence>
<reference evidence="1" key="1">
    <citation type="journal article" date="2021" name="Proc. Natl. Acad. Sci. U.S.A.">
        <title>A Catalog of Tens of Thousands of Viruses from Human Metagenomes Reveals Hidden Associations with Chronic Diseases.</title>
        <authorList>
            <person name="Tisza M.J."/>
            <person name="Buck C.B."/>
        </authorList>
    </citation>
    <scope>NUCLEOTIDE SEQUENCE</scope>
    <source>
        <strain evidence="1">Ctbwh6</strain>
    </source>
</reference>
<name>A0A8S5LI82_9CAUD</name>
<protein>
    <submittedName>
        <fullName evidence="1">Uncharacterized protein</fullName>
    </submittedName>
</protein>
<organism evidence="1">
    <name type="scientific">Myoviridae sp. ctbwh6</name>
    <dbReference type="NCBI Taxonomy" id="2827611"/>
    <lineage>
        <taxon>Viruses</taxon>
        <taxon>Duplodnaviria</taxon>
        <taxon>Heunggongvirae</taxon>
        <taxon>Uroviricota</taxon>
        <taxon>Caudoviricetes</taxon>
    </lineage>
</organism>
<evidence type="ECO:0000313" key="1">
    <source>
        <dbReference type="EMBL" id="DAD69599.1"/>
    </source>
</evidence>